<dbReference type="InterPro" id="IPR053136">
    <property type="entry name" value="UTP_pyrophosphatase-like"/>
</dbReference>
<accession>A0ABT9H588</accession>
<dbReference type="EMBL" id="JAVAIL010000001">
    <property type="protein sequence ID" value="MDP4538468.1"/>
    <property type="molecule type" value="Genomic_DNA"/>
</dbReference>
<evidence type="ECO:0000313" key="2">
    <source>
        <dbReference type="EMBL" id="MDP4538468.1"/>
    </source>
</evidence>
<organism evidence="2 3">
    <name type="scientific">Qipengyuania benthica</name>
    <dbReference type="NCBI Taxonomy" id="3067651"/>
    <lineage>
        <taxon>Bacteria</taxon>
        <taxon>Pseudomonadati</taxon>
        <taxon>Pseudomonadota</taxon>
        <taxon>Alphaproteobacteria</taxon>
        <taxon>Sphingomonadales</taxon>
        <taxon>Erythrobacteraceae</taxon>
        <taxon>Qipengyuania</taxon>
    </lineage>
</organism>
<keyword evidence="3" id="KW-1185">Reference proteome</keyword>
<dbReference type="RefSeq" id="WP_305928600.1">
    <property type="nucleotide sequence ID" value="NZ_JAVAIL010000001.1"/>
</dbReference>
<dbReference type="PANTHER" id="PTHR30399:SF1">
    <property type="entry name" value="UTP PYROPHOSPHATASE"/>
    <property type="match status" value="1"/>
</dbReference>
<dbReference type="InterPro" id="IPR002725">
    <property type="entry name" value="YgjP-like_metallopeptidase"/>
</dbReference>
<evidence type="ECO:0000313" key="3">
    <source>
        <dbReference type="Proteomes" id="UP001235664"/>
    </source>
</evidence>
<reference evidence="2 3" key="1">
    <citation type="submission" date="2023-08" db="EMBL/GenBank/DDBJ databases">
        <title>genomic of DY56.</title>
        <authorList>
            <person name="Wang Y."/>
        </authorList>
    </citation>
    <scope>NUCLEOTIDE SEQUENCE [LARGE SCALE GENOMIC DNA]</scope>
    <source>
        <strain evidence="2 3">DY56-A-20</strain>
    </source>
</reference>
<dbReference type="EC" id="3.4.-.-" evidence="2"/>
<dbReference type="PANTHER" id="PTHR30399">
    <property type="entry name" value="UNCHARACTERIZED PROTEIN YGJP"/>
    <property type="match status" value="1"/>
</dbReference>
<proteinExistence type="predicted"/>
<protein>
    <submittedName>
        <fullName evidence="2">SprT family zinc-dependent metalloprotease</fullName>
        <ecNumber evidence="2">3.4.-.-</ecNumber>
    </submittedName>
</protein>
<keyword evidence="2" id="KW-0645">Protease</keyword>
<dbReference type="CDD" id="cd07344">
    <property type="entry name" value="M48_yhfN_like"/>
    <property type="match status" value="1"/>
</dbReference>
<dbReference type="Proteomes" id="UP001235664">
    <property type="component" value="Unassembled WGS sequence"/>
</dbReference>
<keyword evidence="2" id="KW-0482">Metalloprotease</keyword>
<sequence length="246" mass="28038">MIEWLRGDSRPAAKPRAPTIELSGRTLPIALNRHPRAKRLTLRLAPDGSAVRITLPRWCRSADAVAFAAVRREWLEAQLAKVPQATDPVARGTIRYRGSELAIRWAEDAPRKAMLEERRIRLGGPHHTLPHRLHRWLEAEAIRLMRADLAHYCTSAGLSPPDLRLTRAQRRWGSCSSKGVVRVNWRLVQAPDAIRRSVVAHETAHLVHFDHSPEFHRLLRDIYEDDVDAADAWLRAHGRSLYTDFG</sequence>
<feature type="domain" description="YgjP-like metallopeptidase" evidence="1">
    <location>
        <begin position="38"/>
        <end position="237"/>
    </location>
</feature>
<dbReference type="Gene3D" id="3.30.2010.10">
    <property type="entry name" value="Metalloproteases ('zincins'), catalytic domain"/>
    <property type="match status" value="1"/>
</dbReference>
<evidence type="ECO:0000259" key="1">
    <source>
        <dbReference type="Pfam" id="PF01863"/>
    </source>
</evidence>
<dbReference type="GO" id="GO:0008237">
    <property type="term" value="F:metallopeptidase activity"/>
    <property type="evidence" value="ECO:0007669"/>
    <property type="project" value="UniProtKB-KW"/>
</dbReference>
<dbReference type="Pfam" id="PF01863">
    <property type="entry name" value="YgjP-like"/>
    <property type="match status" value="1"/>
</dbReference>
<keyword evidence="2" id="KW-0378">Hydrolase</keyword>
<comment type="caution">
    <text evidence="2">The sequence shown here is derived from an EMBL/GenBank/DDBJ whole genome shotgun (WGS) entry which is preliminary data.</text>
</comment>
<name>A0ABT9H588_9SPHN</name>
<gene>
    <name evidence="2" type="ORF">Q9K01_02350</name>
</gene>